<dbReference type="VEuPathDB" id="VectorBase:GAUT039405"/>
<dbReference type="InterPro" id="IPR018094">
    <property type="entry name" value="Thymidylate_kinase"/>
</dbReference>
<feature type="domain" description="Thymidylate kinase-like" evidence="13">
    <location>
        <begin position="5"/>
        <end position="167"/>
    </location>
</feature>
<evidence type="ECO:0000256" key="2">
    <source>
        <dbReference type="ARBA" id="ARBA00009776"/>
    </source>
</evidence>
<accession>A0A1A9VJI2</accession>
<dbReference type="FunFam" id="3.40.50.300:FF:000225">
    <property type="entry name" value="Thymidylate kinase"/>
    <property type="match status" value="1"/>
</dbReference>
<keyword evidence="8" id="KW-0418">Kinase</keyword>
<comment type="similarity">
    <text evidence="11">Belongs to the FtsA/MreB family.</text>
</comment>
<dbReference type="CDD" id="cd10225">
    <property type="entry name" value="ASKHA_NBD_MreB-like"/>
    <property type="match status" value="1"/>
</dbReference>
<dbReference type="NCBIfam" id="TIGR00904">
    <property type="entry name" value="mreB"/>
    <property type="match status" value="1"/>
</dbReference>
<dbReference type="GO" id="GO:0004798">
    <property type="term" value="F:dTMP kinase activity"/>
    <property type="evidence" value="ECO:0007669"/>
    <property type="project" value="UniProtKB-EC"/>
</dbReference>
<evidence type="ECO:0000259" key="13">
    <source>
        <dbReference type="Pfam" id="PF02223"/>
    </source>
</evidence>
<keyword evidence="10" id="KW-0133">Cell shape</keyword>
<dbReference type="GO" id="GO:0005524">
    <property type="term" value="F:ATP binding"/>
    <property type="evidence" value="ECO:0007669"/>
    <property type="project" value="UniProtKB-KW"/>
</dbReference>
<evidence type="ECO:0000256" key="10">
    <source>
        <dbReference type="ARBA" id="ARBA00022960"/>
    </source>
</evidence>
<dbReference type="PROSITE" id="PS52034">
    <property type="entry name" value="PEPTIDASE_M32"/>
    <property type="match status" value="1"/>
</dbReference>
<dbReference type="Gene3D" id="1.10.1370.30">
    <property type="match status" value="1"/>
</dbReference>
<dbReference type="InterPro" id="IPR056546">
    <property type="entry name" value="MreB_MamK-like"/>
</dbReference>
<dbReference type="HAMAP" id="MF_02207">
    <property type="entry name" value="MreB"/>
    <property type="match status" value="1"/>
</dbReference>
<comment type="similarity">
    <text evidence="2">Belongs to the thymidylate kinase family.</text>
</comment>
<evidence type="ECO:0000313" key="14">
    <source>
        <dbReference type="EnsemblMetazoa" id="GAUT039405-PA"/>
    </source>
</evidence>
<comment type="catalytic activity">
    <reaction evidence="12">
        <text>dTMP + ATP = dTDP + ADP</text>
        <dbReference type="Rhea" id="RHEA:13517"/>
        <dbReference type="ChEBI" id="CHEBI:30616"/>
        <dbReference type="ChEBI" id="CHEBI:58369"/>
        <dbReference type="ChEBI" id="CHEBI:63528"/>
        <dbReference type="ChEBI" id="CHEBI:456216"/>
        <dbReference type="EC" id="2.7.4.9"/>
    </reaction>
</comment>
<dbReference type="InterPro" id="IPR027417">
    <property type="entry name" value="P-loop_NTPase"/>
</dbReference>
<evidence type="ECO:0000256" key="9">
    <source>
        <dbReference type="ARBA" id="ARBA00022840"/>
    </source>
</evidence>
<keyword evidence="9" id="KW-0067">ATP-binding</keyword>
<evidence type="ECO:0000256" key="8">
    <source>
        <dbReference type="ARBA" id="ARBA00022777"/>
    </source>
</evidence>
<evidence type="ECO:0000256" key="3">
    <source>
        <dbReference type="ARBA" id="ARBA00012980"/>
    </source>
</evidence>
<dbReference type="NCBIfam" id="NF010539">
    <property type="entry name" value="PRK13927.1"/>
    <property type="match status" value="1"/>
</dbReference>
<keyword evidence="6" id="KW-0545">Nucleotide biosynthesis</keyword>
<dbReference type="Gene3D" id="3.30.420.40">
    <property type="match status" value="2"/>
</dbReference>
<sequence length="1048" mass="116719">MFITFEGIDGSGKTTQSKLLANHFKQIRGENNVVLTREPGGTNFAEKVRGVLLTNNIDSISELLLLISMRREHMKKLILPALAEGKIVICDRFIDSTIAYQGYGFGVDLKLIEDLHRLAGVRYPDITFILDIDVKVGLSRAKDKNKYEEMDVNFYNKVGKGFKEIAIKEPAISADSFTKFAKSAPEKPGVPLATVFTFTSGAIDIFFICVFNIFSRPFISGKEIVICRSKRPGLSSAGSKTSGRSLYITPLELKLEPSLNLPSMLWFFMTIFSTSLSSSLVKNSEKEEVLYRVKNIENTLKVLNQSQLNIEDKVEQMSLLEEIRHEIISHDAIKESLADALGNKKSANTQQLKLIERIHKSNSAVPINLVKSLSKAKVECQNLWKLSHSETSNLEKLKERFTDLIKLIREVASIKSQQLKCSKYDSLLADYDSDITEKNIREVFPKVGKFFSENVDKIIEKQKKDKVTNIQKVATQKQIELGSLCLQQMGIALNEIRTSYYYSIDYDESDFCYDLFSLLRHSGYAIYQKCLAQNSISSPITRHVMYETQGLFMERMIGTSREFIEFIQPHIKEKFAIKGKTNSSIENLYLVFNEINLSSSLKNTDEFSLLAHIMLRTKLEQDIINGTLEVKDLHDAWLEGMKHYKIPVKTENELDTYFQDEYWASGVMGYFPIKIIALIAAVQIFSFVKKNHYESLSAIIKGDFSLLISLFASDIAIDLGTANTLVYQKNQGIVLDEPSVVARVKEKGSYVPYAFGKKAKMMLGKTPGEIEAIRPLKDGVIADFKSAEEMLKYFIRSANTKFTVNKPNIIICVPSGSTPVERRAIQDAAESAGANEVFLIEEPMAAAIGAGLPVTEPEGSMIVDIGGGTTEVAIISLGGIVYSRSARVGGDIMDEAIKSYIRENHKLLIGETTAEKIKKSIGSASLPGENNKEGMIIKGRDLVSGMPKEMLLSEYQVAESLIEPVHQIISAIKTALESTPPELSSDIVDRGIILSGGGGLLRNLGKVISETTKLPVRVADDPLCCVALGSGKVLENMDYFSHVLFKQD</sequence>
<dbReference type="EnsemblMetazoa" id="GAUT039405-RA">
    <property type="protein sequence ID" value="GAUT039405-PA"/>
    <property type="gene ID" value="GAUT039405"/>
</dbReference>
<dbReference type="Proteomes" id="UP000078200">
    <property type="component" value="Unassembled WGS sequence"/>
</dbReference>
<dbReference type="GO" id="GO:0000902">
    <property type="term" value="P:cell morphogenesis"/>
    <property type="evidence" value="ECO:0007669"/>
    <property type="project" value="InterPro"/>
</dbReference>
<proteinExistence type="inferred from homology"/>
<name>A0A1A9VJI2_GLOAU</name>
<dbReference type="PANTHER" id="PTHR42749:SF1">
    <property type="entry name" value="CELL SHAPE-DETERMINING PROTEIN MREB"/>
    <property type="match status" value="1"/>
</dbReference>
<dbReference type="GO" id="GO:0008360">
    <property type="term" value="P:regulation of cell shape"/>
    <property type="evidence" value="ECO:0007669"/>
    <property type="project" value="UniProtKB-KW"/>
</dbReference>
<reference evidence="14" key="1">
    <citation type="submission" date="2020-05" db="UniProtKB">
        <authorList>
            <consortium name="EnsemblMetazoa"/>
        </authorList>
    </citation>
    <scope>IDENTIFICATION</scope>
    <source>
        <strain evidence="14">TTRI</strain>
    </source>
</reference>
<dbReference type="PRINTS" id="PR01652">
    <property type="entry name" value="SHAPEPROTEIN"/>
</dbReference>
<organism evidence="14 15">
    <name type="scientific">Glossina austeni</name>
    <name type="common">Savannah tsetse fly</name>
    <dbReference type="NCBI Taxonomy" id="7395"/>
    <lineage>
        <taxon>Eukaryota</taxon>
        <taxon>Metazoa</taxon>
        <taxon>Ecdysozoa</taxon>
        <taxon>Arthropoda</taxon>
        <taxon>Hexapoda</taxon>
        <taxon>Insecta</taxon>
        <taxon>Pterygota</taxon>
        <taxon>Neoptera</taxon>
        <taxon>Endopterygota</taxon>
        <taxon>Diptera</taxon>
        <taxon>Brachycera</taxon>
        <taxon>Muscomorpha</taxon>
        <taxon>Hippoboscoidea</taxon>
        <taxon>Glossinidae</taxon>
        <taxon>Glossina</taxon>
    </lineage>
</organism>
<keyword evidence="15" id="KW-1185">Reference proteome</keyword>
<dbReference type="SUPFAM" id="SSF55486">
    <property type="entry name" value="Metalloproteases ('zincins'), catalytic domain"/>
    <property type="match status" value="1"/>
</dbReference>
<dbReference type="EC" id="2.7.4.9" evidence="3"/>
<dbReference type="SUPFAM" id="SSF52540">
    <property type="entry name" value="P-loop containing nucleoside triphosphate hydrolases"/>
    <property type="match status" value="1"/>
</dbReference>
<dbReference type="InterPro" id="IPR001333">
    <property type="entry name" value="Peptidase_M32_Taq"/>
</dbReference>
<keyword evidence="4" id="KW-0963">Cytoplasm</keyword>
<dbReference type="STRING" id="7395.A0A1A9VJI2"/>
<dbReference type="HAMAP" id="MF_00165">
    <property type="entry name" value="Thymidylate_kinase"/>
    <property type="match status" value="1"/>
</dbReference>
<protein>
    <recommendedName>
        <fullName evidence="3">dTMP kinase</fullName>
        <ecNumber evidence="3">2.7.4.9</ecNumber>
    </recommendedName>
</protein>
<keyword evidence="7" id="KW-0547">Nucleotide-binding</keyword>
<dbReference type="GO" id="GO:0006233">
    <property type="term" value="P:dTDP biosynthetic process"/>
    <property type="evidence" value="ECO:0007669"/>
    <property type="project" value="InterPro"/>
</dbReference>
<dbReference type="InterPro" id="IPR018095">
    <property type="entry name" value="Thymidylate_kin_CS"/>
</dbReference>
<evidence type="ECO:0000256" key="6">
    <source>
        <dbReference type="ARBA" id="ARBA00022727"/>
    </source>
</evidence>
<evidence type="ECO:0000256" key="1">
    <source>
        <dbReference type="ARBA" id="ARBA00004496"/>
    </source>
</evidence>
<dbReference type="SUPFAM" id="SSF53067">
    <property type="entry name" value="Actin-like ATPase domain"/>
    <property type="match status" value="2"/>
</dbReference>
<comment type="subcellular location">
    <subcellularLocation>
        <location evidence="1">Cytoplasm</location>
    </subcellularLocation>
</comment>
<dbReference type="Pfam" id="PF02223">
    <property type="entry name" value="Thymidylate_kin"/>
    <property type="match status" value="1"/>
</dbReference>
<dbReference type="CDD" id="cd01672">
    <property type="entry name" value="TMPK"/>
    <property type="match status" value="1"/>
</dbReference>
<dbReference type="GO" id="GO:0004181">
    <property type="term" value="F:metallocarboxypeptidase activity"/>
    <property type="evidence" value="ECO:0007669"/>
    <property type="project" value="InterPro"/>
</dbReference>
<dbReference type="InterPro" id="IPR004753">
    <property type="entry name" value="MreB"/>
</dbReference>
<dbReference type="PANTHER" id="PTHR42749">
    <property type="entry name" value="CELL SHAPE-DETERMINING PROTEIN MREB"/>
    <property type="match status" value="1"/>
</dbReference>
<dbReference type="Gene3D" id="3.40.50.300">
    <property type="entry name" value="P-loop containing nucleotide triphosphate hydrolases"/>
    <property type="match status" value="1"/>
</dbReference>
<dbReference type="InterPro" id="IPR039430">
    <property type="entry name" value="Thymidylate_kin-like_dom"/>
</dbReference>
<dbReference type="PROSITE" id="PS01331">
    <property type="entry name" value="THYMIDYLATE_KINASE"/>
    <property type="match status" value="1"/>
</dbReference>
<evidence type="ECO:0000256" key="11">
    <source>
        <dbReference type="ARBA" id="ARBA00023458"/>
    </source>
</evidence>
<evidence type="ECO:0000256" key="7">
    <source>
        <dbReference type="ARBA" id="ARBA00022741"/>
    </source>
</evidence>
<dbReference type="GO" id="GO:0006508">
    <property type="term" value="P:proteolysis"/>
    <property type="evidence" value="ECO:0007669"/>
    <property type="project" value="InterPro"/>
</dbReference>
<evidence type="ECO:0000256" key="5">
    <source>
        <dbReference type="ARBA" id="ARBA00022679"/>
    </source>
</evidence>
<evidence type="ECO:0000313" key="15">
    <source>
        <dbReference type="Proteomes" id="UP000078200"/>
    </source>
</evidence>
<keyword evidence="5" id="KW-0808">Transferase</keyword>
<dbReference type="NCBIfam" id="TIGR00041">
    <property type="entry name" value="DTMP_kinase"/>
    <property type="match status" value="1"/>
</dbReference>
<evidence type="ECO:0000256" key="4">
    <source>
        <dbReference type="ARBA" id="ARBA00022490"/>
    </source>
</evidence>
<dbReference type="AlphaFoldDB" id="A0A1A9VJI2"/>
<dbReference type="GO" id="GO:0005737">
    <property type="term" value="C:cytoplasm"/>
    <property type="evidence" value="ECO:0007669"/>
    <property type="project" value="UniProtKB-SubCell"/>
</dbReference>
<dbReference type="Pfam" id="PF06723">
    <property type="entry name" value="MreB_Mbl"/>
    <property type="match status" value="1"/>
</dbReference>
<dbReference type="InterPro" id="IPR043129">
    <property type="entry name" value="ATPase_NBD"/>
</dbReference>
<dbReference type="Pfam" id="PF02074">
    <property type="entry name" value="Peptidase_M32"/>
    <property type="match status" value="1"/>
</dbReference>
<evidence type="ECO:0000256" key="12">
    <source>
        <dbReference type="ARBA" id="ARBA00048743"/>
    </source>
</evidence>